<accession>A0A1S2VJT1</accession>
<comment type="caution">
    <text evidence="2">The sequence shown here is derived from an EMBL/GenBank/DDBJ whole genome shotgun (WGS) entry which is preliminary data.</text>
</comment>
<dbReference type="InterPro" id="IPR011335">
    <property type="entry name" value="Restrct_endonuc-II-like"/>
</dbReference>
<dbReference type="InterPro" id="IPR012296">
    <property type="entry name" value="Nuclease_put_TT1808"/>
</dbReference>
<dbReference type="SUPFAM" id="SSF52980">
    <property type="entry name" value="Restriction endonuclease-like"/>
    <property type="match status" value="1"/>
</dbReference>
<dbReference type="Proteomes" id="UP000181790">
    <property type="component" value="Unassembled WGS sequence"/>
</dbReference>
<evidence type="ECO:0000259" key="1">
    <source>
        <dbReference type="Pfam" id="PF05685"/>
    </source>
</evidence>
<protein>
    <recommendedName>
        <fullName evidence="1">Putative restriction endonuclease domain-containing protein</fullName>
    </recommendedName>
</protein>
<proteinExistence type="predicted"/>
<keyword evidence="3" id="KW-1185">Reference proteome</keyword>
<evidence type="ECO:0000313" key="3">
    <source>
        <dbReference type="Proteomes" id="UP000181790"/>
    </source>
</evidence>
<dbReference type="InterPro" id="IPR008538">
    <property type="entry name" value="Uma2"/>
</dbReference>
<organism evidence="2 3">
    <name type="scientific">Arsenicibacter rosenii</name>
    <dbReference type="NCBI Taxonomy" id="1750698"/>
    <lineage>
        <taxon>Bacteria</taxon>
        <taxon>Pseudomonadati</taxon>
        <taxon>Bacteroidota</taxon>
        <taxon>Cytophagia</taxon>
        <taxon>Cytophagales</taxon>
        <taxon>Spirosomataceae</taxon>
        <taxon>Arsenicibacter</taxon>
    </lineage>
</organism>
<gene>
    <name evidence="2" type="ORF">BLX24_16245</name>
</gene>
<dbReference type="PANTHER" id="PTHR34107">
    <property type="entry name" value="SLL0198 PROTEIN-RELATED"/>
    <property type="match status" value="1"/>
</dbReference>
<dbReference type="PANTHER" id="PTHR34107:SF4">
    <property type="entry name" value="SLL1222 PROTEIN"/>
    <property type="match status" value="1"/>
</dbReference>
<reference evidence="2 3" key="1">
    <citation type="submission" date="2016-10" db="EMBL/GenBank/DDBJ databases">
        <title>Arsenicibacter rosenii gen. nov., sp. nov., an efficient arsenic-methylating bacterium isolated from an arsenic-contaminated paddy soil.</title>
        <authorList>
            <person name="Huang K."/>
        </authorList>
    </citation>
    <scope>NUCLEOTIDE SEQUENCE [LARGE SCALE GENOMIC DNA]</scope>
    <source>
        <strain evidence="2 3">SM-1</strain>
    </source>
</reference>
<dbReference type="AlphaFoldDB" id="A0A1S2VJT1"/>
<dbReference type="Pfam" id="PF05685">
    <property type="entry name" value="Uma2"/>
    <property type="match status" value="1"/>
</dbReference>
<dbReference type="Gene3D" id="3.90.1570.10">
    <property type="entry name" value="tt1808, chain A"/>
    <property type="match status" value="1"/>
</dbReference>
<dbReference type="CDD" id="cd06260">
    <property type="entry name" value="DUF820-like"/>
    <property type="match status" value="1"/>
</dbReference>
<feature type="domain" description="Putative restriction endonuclease" evidence="1">
    <location>
        <begin position="41"/>
        <end position="198"/>
    </location>
</feature>
<dbReference type="EMBL" id="MORL01000008">
    <property type="protein sequence ID" value="OIN58078.1"/>
    <property type="molecule type" value="Genomic_DNA"/>
</dbReference>
<dbReference type="OrthoDB" id="943262at2"/>
<name>A0A1S2VJT1_9BACT</name>
<evidence type="ECO:0000313" key="2">
    <source>
        <dbReference type="EMBL" id="OIN58078.1"/>
    </source>
</evidence>
<sequence length="218" mass="24904">MRTQLIEQILDSPEAYLIMQEVQVLLNEERAKRVAFYNAIDESMKVEFINGEIIMHSPVKKAHNEATKFLSELLDLYARKHKLGFVGIEKIMTALTRNDYEPDICFFKKEKADSFVPAQTLFPAPDLVVEVLSEGTAKRDRGIKFYDYEAHGIEEYWIIDPDAQTIEQYHLVNNAYELILKASEGTIKSFALTGFQIPIRAVFDDGANMDMIATMARG</sequence>